<keyword evidence="14 17" id="KW-0676">Redox-active center</keyword>
<keyword evidence="9 17" id="KW-0671">Queuosine biosynthesis</keyword>
<organism evidence="18 19">
    <name type="scientific">Candidatus Electrothrix aarhusensis</name>
    <dbReference type="NCBI Taxonomy" id="1859131"/>
    <lineage>
        <taxon>Bacteria</taxon>
        <taxon>Pseudomonadati</taxon>
        <taxon>Thermodesulfobacteriota</taxon>
        <taxon>Desulfobulbia</taxon>
        <taxon>Desulfobulbales</taxon>
        <taxon>Desulfobulbaceae</taxon>
        <taxon>Candidatus Electrothrix</taxon>
    </lineage>
</organism>
<evidence type="ECO:0000256" key="16">
    <source>
        <dbReference type="ARBA" id="ARBA00047415"/>
    </source>
</evidence>
<evidence type="ECO:0000256" key="7">
    <source>
        <dbReference type="ARBA" id="ARBA00022694"/>
    </source>
</evidence>
<dbReference type="EMBL" id="MTKO01000077">
    <property type="protein sequence ID" value="RWX45469.1"/>
    <property type="molecule type" value="Genomic_DNA"/>
</dbReference>
<feature type="disulfide bond" description="Redox-active" evidence="17">
    <location>
        <begin position="163"/>
        <end position="165"/>
    </location>
</feature>
<comment type="caution">
    <text evidence="18">The sequence shown here is derived from an EMBL/GenBank/DDBJ whole genome shotgun (WGS) entry which is preliminary data.</text>
</comment>
<dbReference type="EC" id="1.17.99.6" evidence="4 17"/>
<comment type="catalytic activity">
    <reaction evidence="16 17">
        <text>epoxyqueuosine(34) in tRNA + AH2 = queuosine(34) in tRNA + A + H2O</text>
        <dbReference type="Rhea" id="RHEA:32159"/>
        <dbReference type="Rhea" id="RHEA-COMP:18571"/>
        <dbReference type="Rhea" id="RHEA-COMP:18582"/>
        <dbReference type="ChEBI" id="CHEBI:13193"/>
        <dbReference type="ChEBI" id="CHEBI:15377"/>
        <dbReference type="ChEBI" id="CHEBI:17499"/>
        <dbReference type="ChEBI" id="CHEBI:194431"/>
        <dbReference type="ChEBI" id="CHEBI:194443"/>
        <dbReference type="EC" id="1.17.99.6"/>
    </reaction>
</comment>
<dbReference type="UniPathway" id="UPA00392"/>
<evidence type="ECO:0000256" key="12">
    <source>
        <dbReference type="ARBA" id="ARBA00023014"/>
    </source>
</evidence>
<keyword evidence="7 17" id="KW-0819">tRNA processing</keyword>
<evidence type="ECO:0000256" key="10">
    <source>
        <dbReference type="ARBA" id="ARBA00023002"/>
    </source>
</evidence>
<evidence type="ECO:0000256" key="5">
    <source>
        <dbReference type="ARBA" id="ARBA00016895"/>
    </source>
</evidence>
<feature type="binding site" evidence="17">
    <location>
        <position position="86"/>
    </location>
    <ligand>
        <name>[4Fe-4S] cluster</name>
        <dbReference type="ChEBI" id="CHEBI:49883"/>
    </ligand>
</feature>
<dbReference type="PANTHER" id="PTHR36701:SF1">
    <property type="entry name" value="EPOXYQUEUOSINE REDUCTASE QUEH"/>
    <property type="match status" value="1"/>
</dbReference>
<dbReference type="GO" id="GO:0051539">
    <property type="term" value="F:4 iron, 4 sulfur cluster binding"/>
    <property type="evidence" value="ECO:0007669"/>
    <property type="project" value="UniProtKB-UniRule"/>
</dbReference>
<gene>
    <name evidence="17" type="primary">queH</name>
    <name evidence="18" type="ORF">H206_02692</name>
</gene>
<evidence type="ECO:0000256" key="3">
    <source>
        <dbReference type="ARBA" id="ARBA00008207"/>
    </source>
</evidence>
<comment type="similarity">
    <text evidence="3 17">Belongs to the QueH family.</text>
</comment>
<feature type="binding site" evidence="17">
    <location>
        <position position="83"/>
    </location>
    <ligand>
        <name>[4Fe-4S] cluster</name>
        <dbReference type="ChEBI" id="CHEBI:49883"/>
    </ligand>
</feature>
<dbReference type="PANTHER" id="PTHR36701">
    <property type="entry name" value="EPOXYQUEUOSINE REDUCTASE QUEH"/>
    <property type="match status" value="1"/>
</dbReference>
<keyword evidence="13 17" id="KW-1015">Disulfide bond</keyword>
<keyword evidence="10 17" id="KW-0560">Oxidoreductase</keyword>
<comment type="pathway">
    <text evidence="2 17">tRNA modification; tRNA-queuosine biosynthesis.</text>
</comment>
<keyword evidence="12 17" id="KW-0411">Iron-sulfur</keyword>
<feature type="binding site" evidence="17">
    <location>
        <position position="8"/>
    </location>
    <ligand>
        <name>[4Fe-4S] cluster</name>
        <dbReference type="ChEBI" id="CHEBI:49883"/>
    </ligand>
</feature>
<dbReference type="GO" id="GO:0052693">
    <property type="term" value="F:epoxyqueuosine reductase activity"/>
    <property type="evidence" value="ECO:0007669"/>
    <property type="project" value="UniProtKB-UniRule"/>
</dbReference>
<name>A0A3S3QRB8_9BACT</name>
<dbReference type="GO" id="GO:0046872">
    <property type="term" value="F:metal ion binding"/>
    <property type="evidence" value="ECO:0007669"/>
    <property type="project" value="UniProtKB-KW"/>
</dbReference>
<keyword evidence="8 17" id="KW-0479">Metal-binding</keyword>
<dbReference type="GO" id="GO:0008616">
    <property type="term" value="P:tRNA queuosine(34) biosynthetic process"/>
    <property type="evidence" value="ECO:0007669"/>
    <property type="project" value="UniProtKB-UniRule"/>
</dbReference>
<evidence type="ECO:0000256" key="4">
    <source>
        <dbReference type="ARBA" id="ARBA00012622"/>
    </source>
</evidence>
<dbReference type="Pfam" id="PF02677">
    <property type="entry name" value="QueH"/>
    <property type="match status" value="1"/>
</dbReference>
<evidence type="ECO:0000256" key="9">
    <source>
        <dbReference type="ARBA" id="ARBA00022785"/>
    </source>
</evidence>
<protein>
    <recommendedName>
        <fullName evidence="5 17">Epoxyqueuosine reductase QueH</fullName>
        <ecNumber evidence="4 17">1.17.99.6</ecNumber>
    </recommendedName>
    <alternativeName>
        <fullName evidence="15 17">Queuosine biosynthesis protein QueH</fullName>
    </alternativeName>
</protein>
<evidence type="ECO:0000256" key="17">
    <source>
        <dbReference type="HAMAP-Rule" id="MF_02089"/>
    </source>
</evidence>
<keyword evidence="6 17" id="KW-0004">4Fe-4S</keyword>
<dbReference type="AlphaFoldDB" id="A0A3S3QRB8"/>
<dbReference type="HAMAP" id="MF_02089">
    <property type="entry name" value="QueH"/>
    <property type="match status" value="1"/>
</dbReference>
<evidence type="ECO:0000313" key="18">
    <source>
        <dbReference type="EMBL" id="RWX45469.1"/>
    </source>
</evidence>
<evidence type="ECO:0000256" key="2">
    <source>
        <dbReference type="ARBA" id="ARBA00004691"/>
    </source>
</evidence>
<keyword evidence="11 17" id="KW-0408">Iron</keyword>
<proteinExistence type="inferred from homology"/>
<comment type="function">
    <text evidence="1 17">Catalyzes the conversion of epoxyqueuosine (oQ) to queuosine (Q), which is a hypermodified base found in the wobble positions of tRNA(Asp), tRNA(Asn), tRNA(His) and tRNA(Tyr).</text>
</comment>
<feature type="binding site" evidence="17">
    <location>
        <position position="9"/>
    </location>
    <ligand>
        <name>[4Fe-4S] cluster</name>
        <dbReference type="ChEBI" id="CHEBI:49883"/>
    </ligand>
</feature>
<evidence type="ECO:0000256" key="14">
    <source>
        <dbReference type="ARBA" id="ARBA00023284"/>
    </source>
</evidence>
<sequence length="185" mass="22096">MRVLLHACCGPCTVYPLEVLRKQGYEVEGHFYNPNIHPFREFKRRIKALVDFSEQKNFKVVIDRNYGLTEYLRQVVFHENMRCSICYDMRLEVVAERAAAEGFDAFTSTLLYSKYQRHTMIKEKSEALAQKFSVQFLYQDFREGWQQGIDESIAMDLYRQPYCGCIYSEQERYDKKMRKRNLSDC</sequence>
<dbReference type="InterPro" id="IPR003828">
    <property type="entry name" value="QueH"/>
</dbReference>
<evidence type="ECO:0000256" key="15">
    <source>
        <dbReference type="ARBA" id="ARBA00031446"/>
    </source>
</evidence>
<dbReference type="Proteomes" id="UP000287853">
    <property type="component" value="Unassembled WGS sequence"/>
</dbReference>
<evidence type="ECO:0000256" key="13">
    <source>
        <dbReference type="ARBA" id="ARBA00023157"/>
    </source>
</evidence>
<evidence type="ECO:0000256" key="1">
    <source>
        <dbReference type="ARBA" id="ARBA00002268"/>
    </source>
</evidence>
<evidence type="ECO:0000256" key="8">
    <source>
        <dbReference type="ARBA" id="ARBA00022723"/>
    </source>
</evidence>
<evidence type="ECO:0000256" key="6">
    <source>
        <dbReference type="ARBA" id="ARBA00022485"/>
    </source>
</evidence>
<keyword evidence="19" id="KW-1185">Reference proteome</keyword>
<accession>A0A3S3QRB8</accession>
<reference evidence="18 19" key="1">
    <citation type="submission" date="2017-01" db="EMBL/GenBank/DDBJ databases">
        <title>The cable genome- insights into the physiology and evolution of filamentous bacteria capable of sulfide oxidation via long distance electron transfer.</title>
        <authorList>
            <person name="Schreiber L."/>
            <person name="Bjerg J.T."/>
            <person name="Boggild A."/>
            <person name="Van De Vossenberg J."/>
            <person name="Meysman F."/>
            <person name="Nielsen L.P."/>
            <person name="Schramm A."/>
            <person name="Kjeldsen K.U."/>
        </authorList>
    </citation>
    <scope>NUCLEOTIDE SEQUENCE [LARGE SCALE GENOMIC DNA]</scope>
    <source>
        <strain evidence="18">MCF</strain>
    </source>
</reference>
<evidence type="ECO:0000256" key="11">
    <source>
        <dbReference type="ARBA" id="ARBA00023004"/>
    </source>
</evidence>
<evidence type="ECO:0000313" key="19">
    <source>
        <dbReference type="Proteomes" id="UP000287853"/>
    </source>
</evidence>